<protein>
    <submittedName>
        <fullName evidence="3">Uncharacterized protein</fullName>
    </submittedName>
</protein>
<feature type="compositionally biased region" description="Acidic residues" evidence="1">
    <location>
        <begin position="336"/>
        <end position="350"/>
    </location>
</feature>
<evidence type="ECO:0000256" key="2">
    <source>
        <dbReference type="SAM" id="Phobius"/>
    </source>
</evidence>
<evidence type="ECO:0000256" key="1">
    <source>
        <dbReference type="SAM" id="MobiDB-lite"/>
    </source>
</evidence>
<dbReference type="Proteomes" id="UP000632454">
    <property type="component" value="Unassembled WGS sequence"/>
</dbReference>
<keyword evidence="2" id="KW-1133">Transmembrane helix</keyword>
<organism evidence="3 4">
    <name type="scientific">Williamsia phyllosphaerae</name>
    <dbReference type="NCBI Taxonomy" id="885042"/>
    <lineage>
        <taxon>Bacteria</taxon>
        <taxon>Bacillati</taxon>
        <taxon>Actinomycetota</taxon>
        <taxon>Actinomycetes</taxon>
        <taxon>Mycobacteriales</taxon>
        <taxon>Nocardiaceae</taxon>
        <taxon>Williamsia</taxon>
    </lineage>
</organism>
<accession>A0ABQ1UI10</accession>
<feature type="transmembrane region" description="Helical" evidence="2">
    <location>
        <begin position="302"/>
        <end position="323"/>
    </location>
</feature>
<keyword evidence="2" id="KW-0472">Membrane</keyword>
<comment type="caution">
    <text evidence="3">The sequence shown here is derived from an EMBL/GenBank/DDBJ whole genome shotgun (WGS) entry which is preliminary data.</text>
</comment>
<reference evidence="4" key="1">
    <citation type="journal article" date="2019" name="Int. J. Syst. Evol. Microbiol.">
        <title>The Global Catalogue of Microorganisms (GCM) 10K type strain sequencing project: providing services to taxonomists for standard genome sequencing and annotation.</title>
        <authorList>
            <consortium name="The Broad Institute Genomics Platform"/>
            <consortium name="The Broad Institute Genome Sequencing Center for Infectious Disease"/>
            <person name="Wu L."/>
            <person name="Ma J."/>
        </authorList>
    </citation>
    <scope>NUCLEOTIDE SEQUENCE [LARGE SCALE GENOMIC DNA]</scope>
    <source>
        <strain evidence="4">CCM 7855</strain>
    </source>
</reference>
<keyword evidence="2" id="KW-0812">Transmembrane</keyword>
<name>A0ABQ1UI10_9NOCA</name>
<feature type="region of interest" description="Disordered" evidence="1">
    <location>
        <begin position="330"/>
        <end position="350"/>
    </location>
</feature>
<evidence type="ECO:0000313" key="4">
    <source>
        <dbReference type="Proteomes" id="UP000632454"/>
    </source>
</evidence>
<gene>
    <name evidence="3" type="ORF">GCM10007298_13190</name>
</gene>
<proteinExistence type="predicted"/>
<keyword evidence="4" id="KW-1185">Reference proteome</keyword>
<evidence type="ECO:0000313" key="3">
    <source>
        <dbReference type="EMBL" id="GGF18546.1"/>
    </source>
</evidence>
<dbReference type="EMBL" id="BMCS01000001">
    <property type="protein sequence ID" value="GGF18546.1"/>
    <property type="molecule type" value="Genomic_DNA"/>
</dbReference>
<sequence>MTAMLSRLPGRVPVFLAVVLVSAIVGGSVFAAGAPSRPITAPQTADPRPEKVQSARDSLSEAKLLFSFLTAAVSGGTATITTLTTGVGQVFDSVDTARTGAQQLAGALQQAPSLSAAGDDLAQATTAASRALTQVSSLSGAVGPLSALIDRVVAAVQSNAIPGARPSLPALRSLQSAARSLTSATGGVAGLQGALAGLGPSARSAAGSVDGVIGSARRSATQLSDGFGTLSSARPRAVEAANTLSKSFGQLTNVLKSIDGNIAAAQADLGPESALTPPASVDATDRQVVLARDNAPLIARSILWAAVAGLLTLLVLGGGTLILRHRARRGGRIDDDPPVDDPTDDEGLQR</sequence>